<dbReference type="GO" id="GO:0005524">
    <property type="term" value="F:ATP binding"/>
    <property type="evidence" value="ECO:0007669"/>
    <property type="project" value="InterPro"/>
</dbReference>
<dbReference type="GO" id="GO:0030983">
    <property type="term" value="F:mismatched DNA binding"/>
    <property type="evidence" value="ECO:0007669"/>
    <property type="project" value="InterPro"/>
</dbReference>
<name>A0A5J4X4U7_9EUKA</name>
<dbReference type="EMBL" id="SNRW01000374">
    <property type="protein sequence ID" value="KAA6401539.1"/>
    <property type="molecule type" value="Genomic_DNA"/>
</dbReference>
<evidence type="ECO:0000313" key="2">
    <source>
        <dbReference type="EMBL" id="KAA6401539.1"/>
    </source>
</evidence>
<accession>A0A5J4X4U7</accession>
<dbReference type="InterPro" id="IPR036678">
    <property type="entry name" value="MutS_con_dom_sf"/>
</dbReference>
<dbReference type="InterPro" id="IPR007860">
    <property type="entry name" value="DNA_mmatch_repair_MutS_con_dom"/>
</dbReference>
<dbReference type="Pfam" id="PF05188">
    <property type="entry name" value="MutS_II"/>
    <property type="match status" value="1"/>
</dbReference>
<dbReference type="Gene3D" id="3.30.420.110">
    <property type="entry name" value="MutS, connector domain"/>
    <property type="match status" value="1"/>
</dbReference>
<protein>
    <recommendedName>
        <fullName evidence="1">DNA mismatch repair protein MutS connector domain-containing protein</fullName>
    </recommendedName>
</protein>
<gene>
    <name evidence="2" type="ORF">EZS28_002935</name>
</gene>
<comment type="caution">
    <text evidence="2">The sequence shown here is derived from an EMBL/GenBank/DDBJ whole genome shotgun (WGS) entry which is preliminary data.</text>
</comment>
<dbReference type="OrthoDB" id="29596at2759"/>
<dbReference type="GO" id="GO:0006298">
    <property type="term" value="P:mismatch repair"/>
    <property type="evidence" value="ECO:0007669"/>
    <property type="project" value="InterPro"/>
</dbReference>
<dbReference type="InterPro" id="IPR036187">
    <property type="entry name" value="DNA_mismatch_repair_MutS_sf"/>
</dbReference>
<dbReference type="SUPFAM" id="SSF48334">
    <property type="entry name" value="DNA repair protein MutS, domain III"/>
    <property type="match status" value="1"/>
</dbReference>
<evidence type="ECO:0000313" key="3">
    <source>
        <dbReference type="Proteomes" id="UP000324800"/>
    </source>
</evidence>
<evidence type="ECO:0000259" key="1">
    <source>
        <dbReference type="Pfam" id="PF05188"/>
    </source>
</evidence>
<proteinExistence type="predicted"/>
<dbReference type="SUPFAM" id="SSF53150">
    <property type="entry name" value="DNA repair protein MutS, domain II"/>
    <property type="match status" value="1"/>
</dbReference>
<dbReference type="Proteomes" id="UP000324800">
    <property type="component" value="Unassembled WGS sequence"/>
</dbReference>
<reference evidence="2 3" key="1">
    <citation type="submission" date="2019-03" db="EMBL/GenBank/DDBJ databases">
        <title>Single cell metagenomics reveals metabolic interactions within the superorganism composed of flagellate Streblomastix strix and complex community of Bacteroidetes bacteria on its surface.</title>
        <authorList>
            <person name="Treitli S.C."/>
            <person name="Kolisko M."/>
            <person name="Husnik F."/>
            <person name="Keeling P."/>
            <person name="Hampl V."/>
        </authorList>
    </citation>
    <scope>NUCLEOTIDE SEQUENCE [LARGE SCALE GENOMIC DNA]</scope>
    <source>
        <strain evidence="2">ST1C</strain>
    </source>
</reference>
<organism evidence="2 3">
    <name type="scientific">Streblomastix strix</name>
    <dbReference type="NCBI Taxonomy" id="222440"/>
    <lineage>
        <taxon>Eukaryota</taxon>
        <taxon>Metamonada</taxon>
        <taxon>Preaxostyla</taxon>
        <taxon>Oxymonadida</taxon>
        <taxon>Streblomastigidae</taxon>
        <taxon>Streblomastix</taxon>
    </lineage>
</organism>
<feature type="domain" description="DNA mismatch repair protein MutS connector" evidence="1">
    <location>
        <begin position="22"/>
        <end position="159"/>
    </location>
</feature>
<sequence>MSESPQQADDDQIEIPNKEGVLALSLIKGRLGLASFDPSTNEIGFAEVADCDVFALLAMFIQELQPTQIIIPQNASVELVEALSRDSSCIGYKTIRTPPHTFSEDVARRYISMIRAGNHPCTRADRIVGQAANLQLVFDFRKQQMSRAMGALMSYLHKFPSMGADMNISQGIINVDSFRSINLQNIVRMEGSAFKGLEIFEREKHPSMHGTGITKEGMSIFSLIGSASLHSSKGIRMMRQWFNRPLCDIHLIKNEEIQIRGSKKGGIIHSIQHSLGSVRPLESIFLVLQRGEGRRTTFESLVKV</sequence>
<dbReference type="AlphaFoldDB" id="A0A5J4X4U7"/>
<dbReference type="Gene3D" id="1.10.1420.10">
    <property type="match status" value="1"/>
</dbReference>